<proteinExistence type="predicted"/>
<name>A0A5N6M451_9ASTR</name>
<dbReference type="Proteomes" id="UP000326396">
    <property type="component" value="Linkage Group LG7"/>
</dbReference>
<keyword evidence="3" id="KW-1185">Reference proteome</keyword>
<reference evidence="2 3" key="1">
    <citation type="submission" date="2019-05" db="EMBL/GenBank/DDBJ databases">
        <title>Mikania micrantha, genome provides insights into the molecular mechanism of rapid growth.</title>
        <authorList>
            <person name="Liu B."/>
        </authorList>
    </citation>
    <scope>NUCLEOTIDE SEQUENCE [LARGE SCALE GENOMIC DNA]</scope>
    <source>
        <strain evidence="2">NLD-2019</strain>
        <tissue evidence="2">Leaf</tissue>
    </source>
</reference>
<comment type="caution">
    <text evidence="2">The sequence shown here is derived from an EMBL/GenBank/DDBJ whole genome shotgun (WGS) entry which is preliminary data.</text>
</comment>
<feature type="compositionally biased region" description="Polar residues" evidence="1">
    <location>
        <begin position="56"/>
        <end position="66"/>
    </location>
</feature>
<dbReference type="AlphaFoldDB" id="A0A5N6M451"/>
<evidence type="ECO:0000313" key="2">
    <source>
        <dbReference type="EMBL" id="KAD3068508.1"/>
    </source>
</evidence>
<organism evidence="2 3">
    <name type="scientific">Mikania micrantha</name>
    <name type="common">bitter vine</name>
    <dbReference type="NCBI Taxonomy" id="192012"/>
    <lineage>
        <taxon>Eukaryota</taxon>
        <taxon>Viridiplantae</taxon>
        <taxon>Streptophyta</taxon>
        <taxon>Embryophyta</taxon>
        <taxon>Tracheophyta</taxon>
        <taxon>Spermatophyta</taxon>
        <taxon>Magnoliopsida</taxon>
        <taxon>eudicotyledons</taxon>
        <taxon>Gunneridae</taxon>
        <taxon>Pentapetalae</taxon>
        <taxon>asterids</taxon>
        <taxon>campanulids</taxon>
        <taxon>Asterales</taxon>
        <taxon>Asteraceae</taxon>
        <taxon>Asteroideae</taxon>
        <taxon>Heliantheae alliance</taxon>
        <taxon>Eupatorieae</taxon>
        <taxon>Mikania</taxon>
    </lineage>
</organism>
<evidence type="ECO:0000256" key="1">
    <source>
        <dbReference type="SAM" id="MobiDB-lite"/>
    </source>
</evidence>
<evidence type="ECO:0000313" key="3">
    <source>
        <dbReference type="Proteomes" id="UP000326396"/>
    </source>
</evidence>
<feature type="region of interest" description="Disordered" evidence="1">
    <location>
        <begin position="46"/>
        <end position="96"/>
    </location>
</feature>
<protein>
    <submittedName>
        <fullName evidence="2">Uncharacterized protein</fullName>
    </submittedName>
</protein>
<gene>
    <name evidence="2" type="ORF">E3N88_36388</name>
</gene>
<accession>A0A5N6M451</accession>
<dbReference type="EMBL" id="SZYD01000017">
    <property type="protein sequence ID" value="KAD3068508.1"/>
    <property type="molecule type" value="Genomic_DNA"/>
</dbReference>
<sequence>MDWHPLSSSLLFTQTPALGISIGAPTKQEAPPPFCFRRHPITPSDPHSVVAFANKEGNTPDSQSETGPLKENLLIDDNGNNEKLHSRQPRHSANTHSKPLFQTMITLKYLHLCLQIHILNLGQKGLLEDLPNGGAPGRVTESLSVIEGLMLSSSTSRTYDSAVMRGTTMTHSVASTGVGSGRSSEAFNGIRGDRLQTWDRTEWVPAGRQEVTPAWWDSPWTYQAAASACLPF</sequence>